<reference evidence="8" key="1">
    <citation type="submission" date="2023-08" db="EMBL/GenBank/DDBJ databases">
        <authorList>
            <person name="Chen Y."/>
            <person name="Shah S."/>
            <person name="Dougan E. K."/>
            <person name="Thang M."/>
            <person name="Chan C."/>
        </authorList>
    </citation>
    <scope>NUCLEOTIDE SEQUENCE</scope>
</reference>
<keyword evidence="4" id="KW-0808">Transferase</keyword>
<comment type="caution">
    <text evidence="8">The sequence shown here is derived from an EMBL/GenBank/DDBJ whole genome shotgun (WGS) entry which is preliminary data.</text>
</comment>
<evidence type="ECO:0000256" key="1">
    <source>
        <dbReference type="ARBA" id="ARBA00010203"/>
    </source>
</evidence>
<dbReference type="CDD" id="cd02440">
    <property type="entry name" value="AdoMet_MTases"/>
    <property type="match status" value="1"/>
</dbReference>
<evidence type="ECO:0000256" key="4">
    <source>
        <dbReference type="ARBA" id="ARBA00022679"/>
    </source>
</evidence>
<name>A0AA36ISC2_9DINO</name>
<organism evidence="8 9">
    <name type="scientific">Effrenium voratum</name>
    <dbReference type="NCBI Taxonomy" id="2562239"/>
    <lineage>
        <taxon>Eukaryota</taxon>
        <taxon>Sar</taxon>
        <taxon>Alveolata</taxon>
        <taxon>Dinophyceae</taxon>
        <taxon>Suessiales</taxon>
        <taxon>Symbiodiniaceae</taxon>
        <taxon>Effrenium</taxon>
    </lineage>
</organism>
<sequence>METWRKQPAATRRLPSLEGCCCRFRVQRHWQWQQMIEEPLGVHAFCNQSGLPRFHAIFCPEPGEEEFLGCFETPEAAASAWDARAREAEWPVANFPQDEEESQTLLLDKFTIYRSRGFPYPPSDTAWRQEQLKGLLKVNLTELWRSEEQVDYENSADDLCWSFHPHGFEVSKTRHVSKAGPVLKPSALETFESNAGLMKSLRTCVERCGDPSCSPKTVREECRFHDDSMVFQGGGSWIANFPALVAAALFRRFAPGGVVYDPCAGWGGRLLGARLGGVKKYIACEPSAQTFDGLQEFAQLLAPLDVELHPCGSEDLDLTEQVDMAFTSPPYFNTEWYSDEQTQSHIRFPTVEKWRAGFLQPTLSKMAAAVRPGGHLLLSVTKRRSHRRAGLDLEADVQQMVSELGLVQEPTLRMQRAGSADARPIYVWRKRKT</sequence>
<gene>
    <name evidence="8" type="ORF">EVOR1521_LOCUS17929</name>
</gene>
<keyword evidence="9" id="KW-1185">Reference proteome</keyword>
<evidence type="ECO:0000256" key="3">
    <source>
        <dbReference type="ARBA" id="ARBA00022603"/>
    </source>
</evidence>
<comment type="similarity">
    <text evidence="1">Belongs to the N(4)/N(6)-methyltransferase family. N(4) subfamily.</text>
</comment>
<evidence type="ECO:0000256" key="5">
    <source>
        <dbReference type="ARBA" id="ARBA00022691"/>
    </source>
</evidence>
<dbReference type="GO" id="GO:0015667">
    <property type="term" value="F:site-specific DNA-methyltransferase (cytosine-N4-specific) activity"/>
    <property type="evidence" value="ECO:0007669"/>
    <property type="project" value="UniProtKB-EC"/>
</dbReference>
<dbReference type="Gene3D" id="3.40.50.150">
    <property type="entry name" value="Vaccinia Virus protein VP39"/>
    <property type="match status" value="1"/>
</dbReference>
<dbReference type="InterPro" id="IPR029063">
    <property type="entry name" value="SAM-dependent_MTases_sf"/>
</dbReference>
<dbReference type="GO" id="GO:0009307">
    <property type="term" value="P:DNA restriction-modification system"/>
    <property type="evidence" value="ECO:0007669"/>
    <property type="project" value="UniProtKB-KW"/>
</dbReference>
<keyword evidence="6" id="KW-0680">Restriction system</keyword>
<dbReference type="Proteomes" id="UP001178507">
    <property type="component" value="Unassembled WGS sequence"/>
</dbReference>
<dbReference type="SUPFAM" id="SSF53335">
    <property type="entry name" value="S-adenosyl-L-methionine-dependent methyltransferases"/>
    <property type="match status" value="1"/>
</dbReference>
<dbReference type="AlphaFoldDB" id="A0AA36ISC2"/>
<evidence type="ECO:0000313" key="8">
    <source>
        <dbReference type="EMBL" id="CAJ1392970.1"/>
    </source>
</evidence>
<dbReference type="EMBL" id="CAUJNA010002446">
    <property type="protein sequence ID" value="CAJ1392970.1"/>
    <property type="molecule type" value="Genomic_DNA"/>
</dbReference>
<evidence type="ECO:0000313" key="9">
    <source>
        <dbReference type="Proteomes" id="UP001178507"/>
    </source>
</evidence>
<proteinExistence type="inferred from homology"/>
<accession>A0AA36ISC2</accession>
<dbReference type="PROSITE" id="PS00093">
    <property type="entry name" value="N4_MTASE"/>
    <property type="match status" value="1"/>
</dbReference>
<keyword evidence="3" id="KW-0489">Methyltransferase</keyword>
<evidence type="ECO:0000256" key="2">
    <source>
        <dbReference type="ARBA" id="ARBA00012185"/>
    </source>
</evidence>
<evidence type="ECO:0000256" key="6">
    <source>
        <dbReference type="ARBA" id="ARBA00022747"/>
    </source>
</evidence>
<evidence type="ECO:0000256" key="7">
    <source>
        <dbReference type="ARBA" id="ARBA00049120"/>
    </source>
</evidence>
<comment type="catalytic activity">
    <reaction evidence="7">
        <text>a 2'-deoxycytidine in DNA + S-adenosyl-L-methionine = an N(4)-methyl-2'-deoxycytidine in DNA + S-adenosyl-L-homocysteine + H(+)</text>
        <dbReference type="Rhea" id="RHEA:16857"/>
        <dbReference type="Rhea" id="RHEA-COMP:11369"/>
        <dbReference type="Rhea" id="RHEA-COMP:13674"/>
        <dbReference type="ChEBI" id="CHEBI:15378"/>
        <dbReference type="ChEBI" id="CHEBI:57856"/>
        <dbReference type="ChEBI" id="CHEBI:59789"/>
        <dbReference type="ChEBI" id="CHEBI:85452"/>
        <dbReference type="ChEBI" id="CHEBI:137933"/>
        <dbReference type="EC" id="2.1.1.113"/>
    </reaction>
</comment>
<dbReference type="InterPro" id="IPR017985">
    <property type="entry name" value="MeTrfase_CN4_CS"/>
</dbReference>
<dbReference type="GO" id="GO:0003677">
    <property type="term" value="F:DNA binding"/>
    <property type="evidence" value="ECO:0007669"/>
    <property type="project" value="InterPro"/>
</dbReference>
<protein>
    <recommendedName>
        <fullName evidence="2">site-specific DNA-methyltransferase (cytosine-N(4)-specific)</fullName>
        <ecNumber evidence="2">2.1.1.113</ecNumber>
    </recommendedName>
</protein>
<keyword evidence="5" id="KW-0949">S-adenosyl-L-methionine</keyword>
<dbReference type="EC" id="2.1.1.113" evidence="2"/>
<dbReference type="GO" id="GO:0032259">
    <property type="term" value="P:methylation"/>
    <property type="evidence" value="ECO:0007669"/>
    <property type="project" value="UniProtKB-KW"/>
</dbReference>